<keyword evidence="2" id="KW-0812">Transmembrane</keyword>
<sequence>MPRAARRPLALAALALAVLASLPAPVTARHGPAAAHGPSRSGDLVTEDVVFDSGDRAVGGTVIAPAGGGTDLPALVLVAGSGEGVPREVYRPQAEAFARAGIVTLIYDKRGPDEGYSLFAASITDLADDAIAGVHLLEERPEVDPDRVGVHGHSEGGWTVIEAADRSPAVDFVIAANSSALPPERTQVWMNRMQLRHAGVSEPLRSRLGETLTRHIVAADMFRLHGHDPRPALERLERPFLGVAAALDRSTPPGETLRIYADALARGGHPHSALRVIDGAGHSMEPSDDGYVEAEADLDNLFRDLSPEYVRVVTEWVHGLSGVPAAGRADAPPEQDEDSQPLAPLAAHESPGVQLTAFAVLVVAFGGSLLVGAYSRLRGRPRLHPGRRTATALGLVGLAVPPLTIGYLGVIMISAGTTPGPVVAGHPLPWLALQLATLGATAAALSLGVRCYRARASFDTPAKIRLGSLLAGTAVLLPWAAYWGLFTV</sequence>
<feature type="region of interest" description="Disordered" evidence="1">
    <location>
        <begin position="324"/>
        <end position="343"/>
    </location>
</feature>
<dbReference type="PANTHER" id="PTHR43265:SF1">
    <property type="entry name" value="ESTERASE ESTD"/>
    <property type="match status" value="1"/>
</dbReference>
<feature type="transmembrane region" description="Helical" evidence="2">
    <location>
        <begin position="355"/>
        <end position="374"/>
    </location>
</feature>
<protein>
    <submittedName>
        <fullName evidence="5">Prolyl oligopeptidase family serine peptidase</fullName>
    </submittedName>
</protein>
<proteinExistence type="predicted"/>
<name>A0ABT4TF62_9ACTN</name>
<feature type="transmembrane region" description="Helical" evidence="2">
    <location>
        <begin position="395"/>
        <end position="416"/>
    </location>
</feature>
<feature type="signal peptide" evidence="3">
    <location>
        <begin position="1"/>
        <end position="28"/>
    </location>
</feature>
<accession>A0ABT4TF62</accession>
<dbReference type="InterPro" id="IPR053145">
    <property type="entry name" value="AB_hydrolase_Est10"/>
</dbReference>
<feature type="chain" id="PRO_5046940860" evidence="3">
    <location>
        <begin position="29"/>
        <end position="488"/>
    </location>
</feature>
<keyword evidence="3" id="KW-0732">Signal</keyword>
<dbReference type="Gene3D" id="3.40.50.1820">
    <property type="entry name" value="alpha/beta hydrolase"/>
    <property type="match status" value="1"/>
</dbReference>
<evidence type="ECO:0000313" key="5">
    <source>
        <dbReference type="EMBL" id="MDA2803236.1"/>
    </source>
</evidence>
<evidence type="ECO:0000256" key="3">
    <source>
        <dbReference type="SAM" id="SignalP"/>
    </source>
</evidence>
<dbReference type="InterPro" id="IPR029058">
    <property type="entry name" value="AB_hydrolase_fold"/>
</dbReference>
<keyword evidence="2" id="KW-1133">Transmembrane helix</keyword>
<dbReference type="Pfam" id="PF00326">
    <property type="entry name" value="Peptidase_S9"/>
    <property type="match status" value="1"/>
</dbReference>
<keyword evidence="6" id="KW-1185">Reference proteome</keyword>
<dbReference type="InterPro" id="IPR001375">
    <property type="entry name" value="Peptidase_S9_cat"/>
</dbReference>
<dbReference type="EMBL" id="JAQFWP010000002">
    <property type="protein sequence ID" value="MDA2803236.1"/>
    <property type="molecule type" value="Genomic_DNA"/>
</dbReference>
<dbReference type="SUPFAM" id="SSF53474">
    <property type="entry name" value="alpha/beta-Hydrolases"/>
    <property type="match status" value="1"/>
</dbReference>
<comment type="caution">
    <text evidence="5">The sequence shown here is derived from an EMBL/GenBank/DDBJ whole genome shotgun (WGS) entry which is preliminary data.</text>
</comment>
<evidence type="ECO:0000256" key="1">
    <source>
        <dbReference type="SAM" id="MobiDB-lite"/>
    </source>
</evidence>
<dbReference type="PANTHER" id="PTHR43265">
    <property type="entry name" value="ESTERASE ESTD"/>
    <property type="match status" value="1"/>
</dbReference>
<dbReference type="RefSeq" id="WP_270675503.1">
    <property type="nucleotide sequence ID" value="NZ_JAQFWP010000002.1"/>
</dbReference>
<gene>
    <name evidence="5" type="ORF">O4U47_01820</name>
</gene>
<feature type="transmembrane region" description="Helical" evidence="2">
    <location>
        <begin position="464"/>
        <end position="485"/>
    </location>
</feature>
<keyword evidence="2" id="KW-0472">Membrane</keyword>
<dbReference type="Proteomes" id="UP001165685">
    <property type="component" value="Unassembled WGS sequence"/>
</dbReference>
<evidence type="ECO:0000256" key="2">
    <source>
        <dbReference type="SAM" id="Phobius"/>
    </source>
</evidence>
<organism evidence="5 6">
    <name type="scientific">Nocardiopsis suaedae</name>
    <dbReference type="NCBI Taxonomy" id="3018444"/>
    <lineage>
        <taxon>Bacteria</taxon>
        <taxon>Bacillati</taxon>
        <taxon>Actinomycetota</taxon>
        <taxon>Actinomycetes</taxon>
        <taxon>Streptosporangiales</taxon>
        <taxon>Nocardiopsidaceae</taxon>
        <taxon>Nocardiopsis</taxon>
    </lineage>
</organism>
<feature type="transmembrane region" description="Helical" evidence="2">
    <location>
        <begin position="428"/>
        <end position="452"/>
    </location>
</feature>
<reference evidence="5" key="1">
    <citation type="submission" date="2023-01" db="EMBL/GenBank/DDBJ databases">
        <title>Draft genome sequence of Nocardiopsis sp. LSu2-4 isolated from halophytes.</title>
        <authorList>
            <person name="Duangmal K."/>
            <person name="Chantavorakit T."/>
        </authorList>
    </citation>
    <scope>NUCLEOTIDE SEQUENCE</scope>
    <source>
        <strain evidence="5">LSu2-4</strain>
    </source>
</reference>
<evidence type="ECO:0000313" key="6">
    <source>
        <dbReference type="Proteomes" id="UP001165685"/>
    </source>
</evidence>
<evidence type="ECO:0000259" key="4">
    <source>
        <dbReference type="Pfam" id="PF00326"/>
    </source>
</evidence>
<feature type="domain" description="Peptidase S9 prolyl oligopeptidase catalytic" evidence="4">
    <location>
        <begin position="94"/>
        <end position="291"/>
    </location>
</feature>